<comment type="subunit">
    <text evidence="13">Largely monomeric, dimerizes on the Holliday junction and the first nick occurs upon dimerization at the junction.</text>
</comment>
<dbReference type="InterPro" id="IPR036279">
    <property type="entry name" value="5-3_exonuclease_C_sf"/>
</dbReference>
<dbReference type="PRINTS" id="PR00853">
    <property type="entry name" value="XPGRADSUPER"/>
</dbReference>
<evidence type="ECO:0000256" key="11">
    <source>
        <dbReference type="ARBA" id="ARBA00023242"/>
    </source>
</evidence>
<gene>
    <name evidence="18" type="ORF">GDO78_002125</name>
</gene>
<dbReference type="GO" id="GO:0006281">
    <property type="term" value="P:DNA repair"/>
    <property type="evidence" value="ECO:0007669"/>
    <property type="project" value="UniProtKB-KW"/>
</dbReference>
<evidence type="ECO:0000313" key="18">
    <source>
        <dbReference type="EMBL" id="KAG9494621.1"/>
    </source>
</evidence>
<dbReference type="SUPFAM" id="SSF47807">
    <property type="entry name" value="5' to 3' exonuclease, C-terminal subdomain"/>
    <property type="match status" value="1"/>
</dbReference>
<dbReference type="Pfam" id="PF00752">
    <property type="entry name" value="XPG_N"/>
    <property type="match status" value="1"/>
</dbReference>
<keyword evidence="9" id="KW-0460">Magnesium</keyword>
<keyword evidence="8" id="KW-0378">Hydrolase</keyword>
<accession>A0A8J6FUU1</accession>
<evidence type="ECO:0000313" key="19">
    <source>
        <dbReference type="Proteomes" id="UP000770717"/>
    </source>
</evidence>
<comment type="caution">
    <text evidence="18">The sequence shown here is derived from an EMBL/GenBank/DDBJ whole genome shotgun (WGS) entry which is preliminary data.</text>
</comment>
<evidence type="ECO:0000256" key="2">
    <source>
        <dbReference type="ARBA" id="ARBA00004123"/>
    </source>
</evidence>
<keyword evidence="4" id="KW-0540">Nuclease</keyword>
<evidence type="ECO:0000256" key="8">
    <source>
        <dbReference type="ARBA" id="ARBA00022801"/>
    </source>
</evidence>
<dbReference type="Pfam" id="PF00867">
    <property type="entry name" value="XPG_I"/>
    <property type="match status" value="1"/>
</dbReference>
<dbReference type="InterPro" id="IPR006086">
    <property type="entry name" value="XPG-I_dom"/>
</dbReference>
<sequence length="1043" mass="115557">MGVHELWQILEPVKKHVSLQSLSGKTLAVDLSIWVCEAQSVKQMIGVVAKPHLRNLFFRVSSLNLMGVKLVFVTEGQAPKVKADTMNKRNALRYGATKKTVPARPGRSYFKSVLKECLRMLDCLGVPWVQAAGEAEAMCAYLDANGYVDGCITNDGDVFLYGARTVYRNFTMNVKDPHVDCYEVSAIKDRLGLDRESLVGLAIFLGCDYIPKGLPGVGRELAMKFIKSLNGESILQRFYQWRKQFDDPTMNSKPAKKKVHCTVCSHPGSEKEHERKGCTLCGSEKYCEPHDYDYCCPCDWHKAKEDKKNSSLEYTLKMKAKKCEGFPYPEVIKEFLVNKDKLVKVMKWIRPSLLCFQIDGHKVCYLSYRIVKTRIRNGIPCLEIEWVKPDGYIFPDEHPPGGPLLTIEEECLFAAAYPHVVELFQEYKLEAEMLKQKCKKNKPKTKVPPNVDDVASLLSEMSLAPTIETKQSPLGTSEEPETTTRLQGRDQSKDLPGTTGLSPSMVNWVSGDIESSSRPLCIEDDVVRLDEQWSSLNNTQKSSVASPVSSVVEDLHLSSIDWDAISFTMSPHVGTGGAQIHGVQLSQNTGEPIKTTNSVNNPTQEIPELIKDAKSEPLGLNNEQESSVASPNVSSVIADLHLSSIDWEAISFSMSPHVESRTGSGQTHCAQVGPNIAEPIKPTNNVNNPSQEIVEPFKDAKSEPLGLDNKQDSLVASPNVSSVIADLHLSRIDWEAISFSMSPHAESHIGDGQTHGVQAGPNTGEPIKATNNVNPTQEIIEPSRNTNSERLALAASPYLARLENLPLRERLLLKNARQYASSERANVLQECLPIKPISRSLNKRDTTTFISNHTVNSKENVVTYKQTKSTKEQSSQKSEKQINATRRPEHLTSKSFTFVKKIPFASLRPLSEGSISSKKAFAPLTKVAQKKSVCLKMPSSSEDEGEQGTSGRPKHVFKKERAKSEMPVNIMAPVRPANNLQPDTFGIPSIDIVLDNVFSSPEAKVLPAKSLDELNSDDDDSIISVDSPLPLAERLKLRQLQNS</sequence>
<evidence type="ECO:0000256" key="4">
    <source>
        <dbReference type="ARBA" id="ARBA00022722"/>
    </source>
</evidence>
<keyword evidence="10" id="KW-0234">DNA repair</keyword>
<name>A0A8J6FUU1_ELECQ</name>
<dbReference type="AlphaFoldDB" id="A0A8J6FUU1"/>
<evidence type="ECO:0000256" key="6">
    <source>
        <dbReference type="ARBA" id="ARBA00022759"/>
    </source>
</evidence>
<feature type="domain" description="XPG-I" evidence="16">
    <location>
        <begin position="122"/>
        <end position="193"/>
    </location>
</feature>
<keyword evidence="3" id="KW-0597">Phosphoprotein</keyword>
<comment type="subcellular location">
    <subcellularLocation>
        <location evidence="2">Nucleus</location>
    </subcellularLocation>
</comment>
<organism evidence="18 19">
    <name type="scientific">Eleutherodactylus coqui</name>
    <name type="common">Puerto Rican coqui</name>
    <dbReference type="NCBI Taxonomy" id="57060"/>
    <lineage>
        <taxon>Eukaryota</taxon>
        <taxon>Metazoa</taxon>
        <taxon>Chordata</taxon>
        <taxon>Craniata</taxon>
        <taxon>Vertebrata</taxon>
        <taxon>Euteleostomi</taxon>
        <taxon>Amphibia</taxon>
        <taxon>Batrachia</taxon>
        <taxon>Anura</taxon>
        <taxon>Neobatrachia</taxon>
        <taxon>Hyloidea</taxon>
        <taxon>Eleutherodactylidae</taxon>
        <taxon>Eleutherodactylinae</taxon>
        <taxon>Eleutherodactylus</taxon>
        <taxon>Eleutherodactylus</taxon>
    </lineage>
</organism>
<dbReference type="InterPro" id="IPR029060">
    <property type="entry name" value="PIN-like_dom_sf"/>
</dbReference>
<dbReference type="PANTHER" id="PTHR11081">
    <property type="entry name" value="FLAP ENDONUCLEASE FAMILY MEMBER"/>
    <property type="match status" value="1"/>
</dbReference>
<dbReference type="GO" id="GO:0005634">
    <property type="term" value="C:nucleus"/>
    <property type="evidence" value="ECO:0007669"/>
    <property type="project" value="UniProtKB-SubCell"/>
</dbReference>
<dbReference type="SMART" id="SM00279">
    <property type="entry name" value="HhH2"/>
    <property type="match status" value="1"/>
</dbReference>
<dbReference type="SUPFAM" id="SSF88723">
    <property type="entry name" value="PIN domain-like"/>
    <property type="match status" value="1"/>
</dbReference>
<dbReference type="GO" id="GO:0046872">
    <property type="term" value="F:metal ion binding"/>
    <property type="evidence" value="ECO:0007669"/>
    <property type="project" value="UniProtKB-KW"/>
</dbReference>
<evidence type="ECO:0000256" key="14">
    <source>
        <dbReference type="ARBA" id="ARBA00070188"/>
    </source>
</evidence>
<evidence type="ECO:0000256" key="13">
    <source>
        <dbReference type="ARBA" id="ARBA00063132"/>
    </source>
</evidence>
<keyword evidence="11" id="KW-0539">Nucleus</keyword>
<dbReference type="FunFam" id="3.40.50.1010:FF:000024">
    <property type="entry name" value="flap endonuclease GEN homolog 1"/>
    <property type="match status" value="1"/>
</dbReference>
<reference evidence="18" key="1">
    <citation type="thesis" date="2020" institute="ProQuest LLC" country="789 East Eisenhower Parkway, Ann Arbor, MI, USA">
        <title>Comparative Genomics and Chromosome Evolution.</title>
        <authorList>
            <person name="Mudd A.B."/>
        </authorList>
    </citation>
    <scope>NUCLEOTIDE SEQUENCE</scope>
    <source>
        <strain evidence="18">HN-11 Male</strain>
        <tissue evidence="18">Kidney and liver</tissue>
    </source>
</reference>
<feature type="region of interest" description="Disordered" evidence="15">
    <location>
        <begin position="745"/>
        <end position="771"/>
    </location>
</feature>
<dbReference type="InterPro" id="IPR006084">
    <property type="entry name" value="XPG/Rad2"/>
</dbReference>
<dbReference type="InterPro" id="IPR008918">
    <property type="entry name" value="HhH2"/>
</dbReference>
<dbReference type="Pfam" id="PF18704">
    <property type="entry name" value="Chromo_2"/>
    <property type="match status" value="1"/>
</dbReference>
<dbReference type="SMART" id="SM00484">
    <property type="entry name" value="XPGI"/>
    <property type="match status" value="1"/>
</dbReference>
<evidence type="ECO:0000256" key="7">
    <source>
        <dbReference type="ARBA" id="ARBA00022763"/>
    </source>
</evidence>
<dbReference type="InterPro" id="IPR006085">
    <property type="entry name" value="XPG_DNA_repair_N"/>
</dbReference>
<dbReference type="GO" id="GO:0000400">
    <property type="term" value="F:four-way junction DNA binding"/>
    <property type="evidence" value="ECO:0007669"/>
    <property type="project" value="TreeGrafter"/>
</dbReference>
<dbReference type="CDD" id="cd09869">
    <property type="entry name" value="PIN_GEN1"/>
    <property type="match status" value="1"/>
</dbReference>
<dbReference type="PANTHER" id="PTHR11081:SF70">
    <property type="entry name" value="FLAP ENDONUCLEASE GEN HOMOLOG 1"/>
    <property type="match status" value="1"/>
</dbReference>
<evidence type="ECO:0000256" key="10">
    <source>
        <dbReference type="ARBA" id="ARBA00023204"/>
    </source>
</evidence>
<keyword evidence="19" id="KW-1185">Reference proteome</keyword>
<evidence type="ECO:0000256" key="9">
    <source>
        <dbReference type="ARBA" id="ARBA00022842"/>
    </source>
</evidence>
<dbReference type="FunFam" id="1.10.150.20:FF:000030">
    <property type="entry name" value="Flap endonuclease GEN-like 1"/>
    <property type="match status" value="1"/>
</dbReference>
<evidence type="ECO:0000256" key="15">
    <source>
        <dbReference type="SAM" id="MobiDB-lite"/>
    </source>
</evidence>
<dbReference type="GO" id="GO:0017108">
    <property type="term" value="F:5'-flap endonuclease activity"/>
    <property type="evidence" value="ECO:0007669"/>
    <property type="project" value="TreeGrafter"/>
</dbReference>
<proteinExistence type="inferred from homology"/>
<evidence type="ECO:0000256" key="5">
    <source>
        <dbReference type="ARBA" id="ARBA00022723"/>
    </source>
</evidence>
<dbReference type="Gene3D" id="1.10.150.20">
    <property type="entry name" value="5' to 3' exonuclease, C-terminal subdomain"/>
    <property type="match status" value="1"/>
</dbReference>
<dbReference type="OrthoDB" id="2959108at2759"/>
<evidence type="ECO:0000256" key="3">
    <source>
        <dbReference type="ARBA" id="ARBA00022553"/>
    </source>
</evidence>
<keyword evidence="5" id="KW-0479">Metal-binding</keyword>
<evidence type="ECO:0000259" key="17">
    <source>
        <dbReference type="SMART" id="SM00485"/>
    </source>
</evidence>
<feature type="domain" description="XPG N-terminal" evidence="17">
    <location>
        <begin position="1"/>
        <end position="96"/>
    </location>
</feature>
<comment type="cofactor">
    <cofactor evidence="1">
        <name>Mg(2+)</name>
        <dbReference type="ChEBI" id="CHEBI:18420"/>
    </cofactor>
</comment>
<comment type="similarity">
    <text evidence="12">Belongs to the XPG/RAD2 endonuclease family. GEN subfamily.</text>
</comment>
<dbReference type="EMBL" id="WNTK01000001">
    <property type="protein sequence ID" value="KAG9494621.1"/>
    <property type="molecule type" value="Genomic_DNA"/>
</dbReference>
<dbReference type="SMART" id="SM00485">
    <property type="entry name" value="XPGN"/>
    <property type="match status" value="1"/>
</dbReference>
<evidence type="ECO:0000259" key="16">
    <source>
        <dbReference type="SMART" id="SM00484"/>
    </source>
</evidence>
<dbReference type="Proteomes" id="UP000770717">
    <property type="component" value="Unassembled WGS sequence"/>
</dbReference>
<dbReference type="InterPro" id="IPR041012">
    <property type="entry name" value="GEN_chromo"/>
</dbReference>
<dbReference type="Gene3D" id="3.40.50.1010">
    <property type="entry name" value="5'-nuclease"/>
    <property type="match status" value="1"/>
</dbReference>
<evidence type="ECO:0000256" key="12">
    <source>
        <dbReference type="ARBA" id="ARBA00038112"/>
    </source>
</evidence>
<keyword evidence="7" id="KW-0227">DNA damage</keyword>
<protein>
    <recommendedName>
        <fullName evidence="14">Flap endonuclease GEN homolog 1</fullName>
    </recommendedName>
</protein>
<feature type="region of interest" description="Disordered" evidence="15">
    <location>
        <begin position="861"/>
        <end position="889"/>
    </location>
</feature>
<dbReference type="GO" id="GO:0008821">
    <property type="term" value="F:crossover junction DNA endonuclease activity"/>
    <property type="evidence" value="ECO:0007669"/>
    <property type="project" value="UniProtKB-ARBA"/>
</dbReference>
<evidence type="ECO:0000256" key="1">
    <source>
        <dbReference type="ARBA" id="ARBA00001946"/>
    </source>
</evidence>
<keyword evidence="6" id="KW-0255">Endonuclease</keyword>
<feature type="region of interest" description="Disordered" evidence="15">
    <location>
        <begin position="466"/>
        <end position="504"/>
    </location>
</feature>